<comment type="caution">
    <text evidence="2">The sequence shown here is derived from an EMBL/GenBank/DDBJ whole genome shotgun (WGS) entry which is preliminary data.</text>
</comment>
<dbReference type="EMBL" id="JAUFQS010000001">
    <property type="protein sequence ID" value="MDN3686232.1"/>
    <property type="molecule type" value="Genomic_DNA"/>
</dbReference>
<dbReference type="InterPro" id="IPR001279">
    <property type="entry name" value="Metallo-B-lactamas"/>
</dbReference>
<evidence type="ECO:0000259" key="1">
    <source>
        <dbReference type="SMART" id="SM00849"/>
    </source>
</evidence>
<dbReference type="InterPro" id="IPR036866">
    <property type="entry name" value="RibonucZ/Hydroxyglut_hydro"/>
</dbReference>
<dbReference type="PANTHER" id="PTHR42951:SF22">
    <property type="entry name" value="METALLO BETA-LACTAMASE SUPERFAMILY LIPOPROTEIN"/>
    <property type="match status" value="1"/>
</dbReference>
<reference evidence="3" key="1">
    <citation type="journal article" date="2019" name="Int. J. Syst. Evol. Microbiol.">
        <title>The Global Catalogue of Microorganisms (GCM) 10K type strain sequencing project: providing services to taxonomists for standard genome sequencing and annotation.</title>
        <authorList>
            <consortium name="The Broad Institute Genomics Platform"/>
            <consortium name="The Broad Institute Genome Sequencing Center for Infectious Disease"/>
            <person name="Wu L."/>
            <person name="Ma J."/>
        </authorList>
    </citation>
    <scope>NUCLEOTIDE SEQUENCE [LARGE SCALE GENOMIC DNA]</scope>
    <source>
        <strain evidence="3">CECT 7706</strain>
    </source>
</reference>
<evidence type="ECO:0000313" key="3">
    <source>
        <dbReference type="Proteomes" id="UP001236663"/>
    </source>
</evidence>
<dbReference type="RefSeq" id="WP_163385801.1">
    <property type="nucleotide sequence ID" value="NZ_JAUFQS010000001.1"/>
</dbReference>
<evidence type="ECO:0000313" key="2">
    <source>
        <dbReference type="EMBL" id="MDN3686232.1"/>
    </source>
</evidence>
<sequence>MKKAILFHLSIIFLFRAFLPGLKAQNYHNAQLVGKFEQLDAHIYLWRDVSNVYVIKDKKTAILIDLGNGSVLNHLKEIGIEKVEWVLFTHHHREQSQGYPLLLNWNAKIAVPEEERLLFEEPASFRKMNPSNGDTYSVVGSSYVRPALFPIKVDHAFAKMDTFKWRDFEFRCMETKGNSPGSMSYFLNTDKGWNVFIGDLMMDGGKMHNFFDTDWDYGFASGIYELHNSAAMVRQFNPNMLLPSHGGIINDPVNQLESYQTKLANLADLLVQGYPLFTYAASIEDEVSTPTAIPFVNQISPHLFKFKGHSGFFPNFSIIIADSGHALVIDCGLVEETFLEEALDQMKTHLGLRKIDAVLISHMHGDHFLQVPFLKERYGAEVWALDRMVPQIERPLDFNYSAMIPGYNKEFSSLEIDRVFTEGEQFHWEGFDFTVDWMPGQTEFAMCLQGMIDGKLVAFTGDNIRPAPNNSGNPAVVAHNSTVLEEGYIHGAEYLAKLNPDRIVGGHSVVIDHPRDLIERYRKWSYELREAFQSLSTFPDYRFWFDPFWVKTEPYRKRLTKGKPGKVNVVIRNFVEHDQIYKVHIRTPKGIISDPEVIEVKISAPEKKSFPVELEAAEAAETGVGIISFDLTLNGELIGEWFDSIIYVE</sequence>
<protein>
    <submittedName>
        <fullName evidence="2">MBL fold metallo-hydrolase</fullName>
    </submittedName>
</protein>
<feature type="domain" description="Metallo-beta-lactamase" evidence="1">
    <location>
        <begin position="314"/>
        <end position="507"/>
    </location>
</feature>
<proteinExistence type="predicted"/>
<dbReference type="PANTHER" id="PTHR42951">
    <property type="entry name" value="METALLO-BETA-LACTAMASE DOMAIN-CONTAINING"/>
    <property type="match status" value="1"/>
</dbReference>
<dbReference type="Gene3D" id="3.60.15.10">
    <property type="entry name" value="Ribonuclease Z/Hydroxyacylglutathione hydrolase-like"/>
    <property type="match status" value="2"/>
</dbReference>
<dbReference type="CDD" id="cd06262">
    <property type="entry name" value="metallo-hydrolase-like_MBL-fold"/>
    <property type="match status" value="2"/>
</dbReference>
<name>A0ABT8C2G9_9BACT</name>
<dbReference type="InterPro" id="IPR050855">
    <property type="entry name" value="NDM-1-like"/>
</dbReference>
<keyword evidence="3" id="KW-1185">Reference proteome</keyword>
<dbReference type="Proteomes" id="UP001236663">
    <property type="component" value="Unassembled WGS sequence"/>
</dbReference>
<dbReference type="SMART" id="SM00849">
    <property type="entry name" value="Lactamase_B"/>
    <property type="match status" value="2"/>
</dbReference>
<dbReference type="SUPFAM" id="SSF56281">
    <property type="entry name" value="Metallo-hydrolase/oxidoreductase"/>
    <property type="match status" value="2"/>
</dbReference>
<accession>A0ABT8C2G9</accession>
<feature type="domain" description="Metallo-beta-lactamase" evidence="1">
    <location>
        <begin position="49"/>
        <end position="245"/>
    </location>
</feature>
<gene>
    <name evidence="2" type="ORF">QWZ15_00200</name>
</gene>
<organism evidence="2 3">
    <name type="scientific">Cyclobacterium jeungdonense</name>
    <dbReference type="NCBI Taxonomy" id="708087"/>
    <lineage>
        <taxon>Bacteria</taxon>
        <taxon>Pseudomonadati</taxon>
        <taxon>Bacteroidota</taxon>
        <taxon>Cytophagia</taxon>
        <taxon>Cytophagales</taxon>
        <taxon>Cyclobacteriaceae</taxon>
        <taxon>Cyclobacterium</taxon>
    </lineage>
</organism>
<dbReference type="Pfam" id="PF00753">
    <property type="entry name" value="Lactamase_B"/>
    <property type="match status" value="2"/>
</dbReference>